<proteinExistence type="predicted"/>
<dbReference type="Pfam" id="PF01083">
    <property type="entry name" value="Cutinase"/>
    <property type="match status" value="1"/>
</dbReference>
<sequence>MARFTLVALALAGIVHTGSALTLGARSETETLHRRWTPTGSSDNSNECTPLELIWFRSAAESQARLGLLGDPMYSEILKYEPKASAYNVIFNEATYEETITNFLGGQDATQWINKRAAQCPNQRYVVGAYSKGTLGVHQMFPAADVRPRVAATVVIGDAMRIRPYFPPAALNSTWPSNGERTLSQPCNFNDLICWPGGTDHDTHLFGGYIGQIPALAKFMIDRYKENKRAVFPNAKGIMTNLNQVLSSKDVPGLLKNVGNLLNV</sequence>
<reference evidence="4 5" key="1">
    <citation type="journal article" date="2018" name="Mol. Biol. Evol.">
        <title>Broad Genomic Sampling Reveals a Smut Pathogenic Ancestry of the Fungal Clade Ustilaginomycotina.</title>
        <authorList>
            <person name="Kijpornyongpan T."/>
            <person name="Mondo S.J."/>
            <person name="Barry K."/>
            <person name="Sandor L."/>
            <person name="Lee J."/>
            <person name="Lipzen A."/>
            <person name="Pangilinan J."/>
            <person name="LaButti K."/>
            <person name="Hainaut M."/>
            <person name="Henrissat B."/>
            <person name="Grigoriev I.V."/>
            <person name="Spatafora J.W."/>
            <person name="Aime M.C."/>
        </authorList>
    </citation>
    <scope>NUCLEOTIDE SEQUENCE [LARGE SCALE GENOMIC DNA]</scope>
    <source>
        <strain evidence="4 5">MCA 4658</strain>
    </source>
</reference>
<keyword evidence="3" id="KW-0732">Signal</keyword>
<dbReference type="RefSeq" id="XP_025371147.1">
    <property type="nucleotide sequence ID" value="XM_025517444.1"/>
</dbReference>
<evidence type="ECO:0000313" key="4">
    <source>
        <dbReference type="EMBL" id="PWN43987.1"/>
    </source>
</evidence>
<dbReference type="Gene3D" id="3.40.50.1820">
    <property type="entry name" value="alpha/beta hydrolase"/>
    <property type="match status" value="1"/>
</dbReference>
<evidence type="ECO:0000256" key="1">
    <source>
        <dbReference type="ARBA" id="ARBA00022801"/>
    </source>
</evidence>
<feature type="signal peptide" evidence="3">
    <location>
        <begin position="1"/>
        <end position="20"/>
    </location>
</feature>
<dbReference type="InterPro" id="IPR000675">
    <property type="entry name" value="Cutinase/axe"/>
</dbReference>
<name>A0A316W270_9BASI</name>
<dbReference type="GeneID" id="37039314"/>
<evidence type="ECO:0000256" key="2">
    <source>
        <dbReference type="ARBA" id="ARBA00023157"/>
    </source>
</evidence>
<dbReference type="InterPro" id="IPR029058">
    <property type="entry name" value="AB_hydrolase_fold"/>
</dbReference>
<feature type="chain" id="PRO_5016465894" description="Cutinase" evidence="3">
    <location>
        <begin position="21"/>
        <end position="264"/>
    </location>
</feature>
<dbReference type="PANTHER" id="PTHR33630:SF9">
    <property type="entry name" value="CUTINASE 4"/>
    <property type="match status" value="1"/>
</dbReference>
<evidence type="ECO:0000313" key="5">
    <source>
        <dbReference type="Proteomes" id="UP000245783"/>
    </source>
</evidence>
<dbReference type="PANTHER" id="PTHR33630">
    <property type="entry name" value="CUTINASE RV1984C-RELATED-RELATED"/>
    <property type="match status" value="1"/>
</dbReference>
<accession>A0A316W270</accession>
<protein>
    <recommendedName>
        <fullName evidence="6">Cutinase</fullName>
    </recommendedName>
</protein>
<dbReference type="GO" id="GO:0052689">
    <property type="term" value="F:carboxylic ester hydrolase activity"/>
    <property type="evidence" value="ECO:0007669"/>
    <property type="project" value="UniProtKB-ARBA"/>
</dbReference>
<dbReference type="AlphaFoldDB" id="A0A316W270"/>
<dbReference type="EMBL" id="KZ819365">
    <property type="protein sequence ID" value="PWN43987.1"/>
    <property type="molecule type" value="Genomic_DNA"/>
</dbReference>
<evidence type="ECO:0008006" key="6">
    <source>
        <dbReference type="Google" id="ProtNLM"/>
    </source>
</evidence>
<keyword evidence="5" id="KW-1185">Reference proteome</keyword>
<dbReference type="OrthoDB" id="2586582at2759"/>
<dbReference type="InParanoid" id="A0A316W270"/>
<organism evidence="4 5">
    <name type="scientific">Ceraceosorus guamensis</name>
    <dbReference type="NCBI Taxonomy" id="1522189"/>
    <lineage>
        <taxon>Eukaryota</taxon>
        <taxon>Fungi</taxon>
        <taxon>Dikarya</taxon>
        <taxon>Basidiomycota</taxon>
        <taxon>Ustilaginomycotina</taxon>
        <taxon>Exobasidiomycetes</taxon>
        <taxon>Ceraceosorales</taxon>
        <taxon>Ceraceosoraceae</taxon>
        <taxon>Ceraceosorus</taxon>
    </lineage>
</organism>
<keyword evidence="1" id="KW-0378">Hydrolase</keyword>
<dbReference type="STRING" id="1522189.A0A316W270"/>
<dbReference type="SUPFAM" id="SSF53474">
    <property type="entry name" value="alpha/beta-Hydrolases"/>
    <property type="match status" value="1"/>
</dbReference>
<dbReference type="SMART" id="SM01110">
    <property type="entry name" value="Cutinase"/>
    <property type="match status" value="1"/>
</dbReference>
<dbReference type="Proteomes" id="UP000245783">
    <property type="component" value="Unassembled WGS sequence"/>
</dbReference>
<keyword evidence="2" id="KW-1015">Disulfide bond</keyword>
<evidence type="ECO:0000256" key="3">
    <source>
        <dbReference type="SAM" id="SignalP"/>
    </source>
</evidence>
<gene>
    <name evidence="4" type="ORF">IE81DRAFT_55449</name>
</gene>